<keyword evidence="12" id="KW-1185">Reference proteome</keyword>
<dbReference type="Proteomes" id="UP000694427">
    <property type="component" value="Unplaced"/>
</dbReference>
<dbReference type="InterPro" id="IPR004790">
    <property type="entry name" value="Isocitrate_DH_NADP"/>
</dbReference>
<comment type="cofactor">
    <cofactor evidence="2">
        <name>Mg(2+)</name>
        <dbReference type="ChEBI" id="CHEBI:18420"/>
    </cofactor>
</comment>
<keyword evidence="5" id="KW-0816">Tricarboxylic acid cycle</keyword>
<comment type="similarity">
    <text evidence="3">Belongs to the isocitrate and isopropylmalate dehydrogenases family.</text>
</comment>
<evidence type="ECO:0000256" key="5">
    <source>
        <dbReference type="ARBA" id="ARBA00022532"/>
    </source>
</evidence>
<dbReference type="GO" id="GO:0006097">
    <property type="term" value="P:glyoxylate cycle"/>
    <property type="evidence" value="ECO:0007669"/>
    <property type="project" value="UniProtKB-KW"/>
</dbReference>
<feature type="domain" description="Isopropylmalate dehydrogenase-like" evidence="10">
    <location>
        <begin position="44"/>
        <end position="149"/>
    </location>
</feature>
<keyword evidence="4" id="KW-0329">Glyoxylate bypass</keyword>
<dbReference type="GO" id="GO:0006102">
    <property type="term" value="P:isocitrate metabolic process"/>
    <property type="evidence" value="ECO:0007669"/>
    <property type="project" value="InterPro"/>
</dbReference>
<dbReference type="GO" id="GO:0006099">
    <property type="term" value="P:tricarboxylic acid cycle"/>
    <property type="evidence" value="ECO:0007669"/>
    <property type="project" value="UniProtKB-KW"/>
</dbReference>
<gene>
    <name evidence="11" type="primary">LOC109067623</name>
</gene>
<dbReference type="SUPFAM" id="SSF53659">
    <property type="entry name" value="Isocitrate/Isopropylmalate dehydrogenase-like"/>
    <property type="match status" value="1"/>
</dbReference>
<dbReference type="PANTHER" id="PTHR11822">
    <property type="entry name" value="NADP-SPECIFIC ISOCITRATE DEHYDROGENASE"/>
    <property type="match status" value="1"/>
</dbReference>
<protein>
    <submittedName>
        <fullName evidence="11">Isocitrate dehydrogenase (NADP(+)) 2</fullName>
    </submittedName>
</protein>
<evidence type="ECO:0000256" key="9">
    <source>
        <dbReference type="ARBA" id="ARBA00023211"/>
    </source>
</evidence>
<dbReference type="Gene3D" id="3.40.718.10">
    <property type="entry name" value="Isopropylmalate Dehydrogenase"/>
    <property type="match status" value="1"/>
</dbReference>
<evidence type="ECO:0000256" key="2">
    <source>
        <dbReference type="ARBA" id="ARBA00001946"/>
    </source>
</evidence>
<evidence type="ECO:0000256" key="1">
    <source>
        <dbReference type="ARBA" id="ARBA00001936"/>
    </source>
</evidence>
<organism evidence="11 12">
    <name type="scientific">Cyprinus carpio</name>
    <name type="common">Common carp</name>
    <dbReference type="NCBI Taxonomy" id="7962"/>
    <lineage>
        <taxon>Eukaryota</taxon>
        <taxon>Metazoa</taxon>
        <taxon>Chordata</taxon>
        <taxon>Craniata</taxon>
        <taxon>Vertebrata</taxon>
        <taxon>Euteleostomi</taxon>
        <taxon>Actinopterygii</taxon>
        <taxon>Neopterygii</taxon>
        <taxon>Teleostei</taxon>
        <taxon>Ostariophysi</taxon>
        <taxon>Cypriniformes</taxon>
        <taxon>Cyprinidae</taxon>
        <taxon>Cyprininae</taxon>
        <taxon>Cyprinus</taxon>
    </lineage>
</organism>
<keyword evidence="8" id="KW-0560">Oxidoreductase</keyword>
<dbReference type="PANTHER" id="PTHR11822:SF21">
    <property type="entry name" value="ISOCITRATE DEHYDROGENASE [NADP], MITOCHONDRIAL"/>
    <property type="match status" value="1"/>
</dbReference>
<dbReference type="AlphaFoldDB" id="A0A8C1JQP2"/>
<dbReference type="Ensembl" id="ENSCCRT00010039645.1">
    <property type="protein sequence ID" value="ENSCCRP00010036095.1"/>
    <property type="gene ID" value="ENSCCRG00010011649.1"/>
</dbReference>
<accession>A0A8C1JQP2</accession>
<dbReference type="InterPro" id="IPR024084">
    <property type="entry name" value="IsoPropMal-DH-like_dom"/>
</dbReference>
<proteinExistence type="inferred from homology"/>
<evidence type="ECO:0000313" key="11">
    <source>
        <dbReference type="Ensembl" id="ENSCCRP00010036095.1"/>
    </source>
</evidence>
<name>A0A8C1JQP2_CYPCA</name>
<dbReference type="GO" id="GO:0006739">
    <property type="term" value="P:NADP+ metabolic process"/>
    <property type="evidence" value="ECO:0007669"/>
    <property type="project" value="TreeGrafter"/>
</dbReference>
<evidence type="ECO:0000259" key="10">
    <source>
        <dbReference type="Pfam" id="PF00180"/>
    </source>
</evidence>
<keyword evidence="7" id="KW-0460">Magnesium</keyword>
<keyword evidence="9" id="KW-0464">Manganese</keyword>
<reference evidence="11" key="2">
    <citation type="submission" date="2025-09" db="UniProtKB">
        <authorList>
            <consortium name="Ensembl"/>
        </authorList>
    </citation>
    <scope>IDENTIFICATION</scope>
</reference>
<evidence type="ECO:0000256" key="3">
    <source>
        <dbReference type="ARBA" id="ARBA00007769"/>
    </source>
</evidence>
<dbReference type="GO" id="GO:0046872">
    <property type="term" value="F:metal ion binding"/>
    <property type="evidence" value="ECO:0007669"/>
    <property type="project" value="UniProtKB-KW"/>
</dbReference>
<dbReference type="Pfam" id="PF00180">
    <property type="entry name" value="Iso_dh"/>
    <property type="match status" value="1"/>
</dbReference>
<dbReference type="GO" id="GO:0004450">
    <property type="term" value="F:isocitrate dehydrogenase (NADP+) activity"/>
    <property type="evidence" value="ECO:0007669"/>
    <property type="project" value="InterPro"/>
</dbReference>
<dbReference type="GO" id="GO:0005739">
    <property type="term" value="C:mitochondrion"/>
    <property type="evidence" value="ECO:0007669"/>
    <property type="project" value="TreeGrafter"/>
</dbReference>
<evidence type="ECO:0000256" key="8">
    <source>
        <dbReference type="ARBA" id="ARBA00023002"/>
    </source>
</evidence>
<evidence type="ECO:0000256" key="4">
    <source>
        <dbReference type="ARBA" id="ARBA00022435"/>
    </source>
</evidence>
<evidence type="ECO:0000256" key="7">
    <source>
        <dbReference type="ARBA" id="ARBA00022842"/>
    </source>
</evidence>
<evidence type="ECO:0000313" key="12">
    <source>
        <dbReference type="Proteomes" id="UP000694427"/>
    </source>
</evidence>
<evidence type="ECO:0000256" key="6">
    <source>
        <dbReference type="ARBA" id="ARBA00022723"/>
    </source>
</evidence>
<sequence length="171" mass="19559">MAGYLKVLSSLTRSAATLSKTPAVLAPACQSLQQRNYADKRIKVSKPVVEMDGDEMTRIIWEFIKEKLILNNVDVELKYFDLGLPYRDQTDDQVTIDSALATQKYNVAVKCATITPDEARVEEFKLKKMWKSPNGTIRNILGGTVFREPIIWNKQIEMGTFKIVTQYYFIK</sequence>
<reference evidence="11" key="1">
    <citation type="submission" date="2025-08" db="UniProtKB">
        <authorList>
            <consortium name="Ensembl"/>
        </authorList>
    </citation>
    <scope>IDENTIFICATION</scope>
</reference>
<comment type="cofactor">
    <cofactor evidence="1">
        <name>Mn(2+)</name>
        <dbReference type="ChEBI" id="CHEBI:29035"/>
    </cofactor>
</comment>
<keyword evidence="6" id="KW-0479">Metal-binding</keyword>